<dbReference type="PANTHER" id="PTHR42085">
    <property type="entry name" value="F-BOX DOMAIN-CONTAINING PROTEIN"/>
    <property type="match status" value="1"/>
</dbReference>
<organism evidence="2 3">
    <name type="scientific">Ramalina farinacea</name>
    <dbReference type="NCBI Taxonomy" id="258253"/>
    <lineage>
        <taxon>Eukaryota</taxon>
        <taxon>Fungi</taxon>
        <taxon>Dikarya</taxon>
        <taxon>Ascomycota</taxon>
        <taxon>Pezizomycotina</taxon>
        <taxon>Lecanoromycetes</taxon>
        <taxon>OSLEUM clade</taxon>
        <taxon>Lecanoromycetidae</taxon>
        <taxon>Lecanorales</taxon>
        <taxon>Lecanorineae</taxon>
        <taxon>Ramalinaceae</taxon>
        <taxon>Ramalina</taxon>
    </lineage>
</organism>
<evidence type="ECO:0000256" key="1">
    <source>
        <dbReference type="SAM" id="MobiDB-lite"/>
    </source>
</evidence>
<evidence type="ECO:0000313" key="3">
    <source>
        <dbReference type="Proteomes" id="UP001161017"/>
    </source>
</evidence>
<protein>
    <submittedName>
        <fullName evidence="2">Uncharacterized protein</fullName>
    </submittedName>
</protein>
<comment type="caution">
    <text evidence="2">The sequence shown here is derived from an EMBL/GenBank/DDBJ whole genome shotgun (WGS) entry which is preliminary data.</text>
</comment>
<evidence type="ECO:0000313" key="2">
    <source>
        <dbReference type="EMBL" id="MDI1490042.1"/>
    </source>
</evidence>
<dbReference type="InterPro" id="IPR038883">
    <property type="entry name" value="AN11006-like"/>
</dbReference>
<feature type="region of interest" description="Disordered" evidence="1">
    <location>
        <begin position="1"/>
        <end position="26"/>
    </location>
</feature>
<dbReference type="EMBL" id="JAPUFD010000011">
    <property type="protein sequence ID" value="MDI1490042.1"/>
    <property type="molecule type" value="Genomic_DNA"/>
</dbReference>
<accession>A0AA43QQ22</accession>
<proteinExistence type="predicted"/>
<name>A0AA43QQ22_9LECA</name>
<dbReference type="PANTHER" id="PTHR42085:SF2">
    <property type="entry name" value="F-BOX DOMAIN-CONTAINING PROTEIN"/>
    <property type="match status" value="1"/>
</dbReference>
<reference evidence="2" key="1">
    <citation type="journal article" date="2023" name="Genome Biol. Evol.">
        <title>First Whole Genome Sequence and Flow Cytometry Genome Size Data for the Lichen-Forming Fungus Ramalina farinacea (Ascomycota).</title>
        <authorList>
            <person name="Llewellyn T."/>
            <person name="Mian S."/>
            <person name="Hill R."/>
            <person name="Leitch I.J."/>
            <person name="Gaya E."/>
        </authorList>
    </citation>
    <scope>NUCLEOTIDE SEQUENCE</scope>
    <source>
        <strain evidence="2">LIQ254RAFAR</strain>
    </source>
</reference>
<keyword evidence="3" id="KW-1185">Reference proteome</keyword>
<dbReference type="Proteomes" id="UP001161017">
    <property type="component" value="Unassembled WGS sequence"/>
</dbReference>
<dbReference type="AlphaFoldDB" id="A0AA43QQ22"/>
<gene>
    <name evidence="2" type="ORF">OHK93_001241</name>
</gene>
<sequence length="249" mass="28347">MDADKPREVERRASRETLSEHEEEKQPAQPFRFFDLPFELRATILDLLLQLDRTIDLNPINYKSHSRRMKIFLTSHRMHEEALKVFYGGHTFRLLPNHGRFFGDKIVPLPARLPTRYRAALTSLELRLGPGWGSMPKSWKINKALGLDDMVNVKSLLVFVEVDPSDSVFNGFRISPSYFPDFCLDLFKKTLSGIPALCRIVFESYPSVKWDGDLMTSLVGEAESTGFDIVMKQPSNQSLPTRAADGGRG</sequence>